<evidence type="ECO:0000259" key="3">
    <source>
        <dbReference type="Pfam" id="PF07833"/>
    </source>
</evidence>
<feature type="domain" description="Copper amine oxidase-like N-terminal" evidence="3">
    <location>
        <begin position="32"/>
        <end position="129"/>
    </location>
</feature>
<feature type="signal peptide" evidence="2">
    <location>
        <begin position="1"/>
        <end position="23"/>
    </location>
</feature>
<dbReference type="InterPro" id="IPR036582">
    <property type="entry name" value="Mao_N_sf"/>
</dbReference>
<gene>
    <name evidence="4" type="ORF">DCCM_2624</name>
</gene>
<evidence type="ECO:0000256" key="1">
    <source>
        <dbReference type="SAM" id="MobiDB-lite"/>
    </source>
</evidence>
<dbReference type="Pfam" id="PF07833">
    <property type="entry name" value="Cu_amine_oxidN1"/>
    <property type="match status" value="1"/>
</dbReference>
<keyword evidence="2" id="KW-0732">Signal</keyword>
<feature type="region of interest" description="Disordered" evidence="1">
    <location>
        <begin position="136"/>
        <end position="177"/>
    </location>
</feature>
<accession>A0A2L2XBR0</accession>
<protein>
    <recommendedName>
        <fullName evidence="3">Copper amine oxidase-like N-terminal domain-containing protein</fullName>
    </recommendedName>
</protein>
<organism evidence="4 5">
    <name type="scientific">Desulfocucumis palustris</name>
    <dbReference type="NCBI Taxonomy" id="1898651"/>
    <lineage>
        <taxon>Bacteria</taxon>
        <taxon>Bacillati</taxon>
        <taxon>Bacillota</taxon>
        <taxon>Clostridia</taxon>
        <taxon>Eubacteriales</taxon>
        <taxon>Desulfocucumaceae</taxon>
        <taxon>Desulfocucumis</taxon>
    </lineage>
</organism>
<dbReference type="RefSeq" id="WP_104371909.1">
    <property type="nucleotide sequence ID" value="NZ_BFAV01000104.1"/>
</dbReference>
<dbReference type="Gene3D" id="3.30.457.10">
    <property type="entry name" value="Copper amine oxidase-like, N-terminal domain"/>
    <property type="match status" value="1"/>
</dbReference>
<reference evidence="5" key="1">
    <citation type="submission" date="2018-02" db="EMBL/GenBank/DDBJ databases">
        <title>Genome sequence of Desulfocucumis palustris strain NAW-5.</title>
        <authorList>
            <person name="Watanabe M."/>
            <person name="Kojima H."/>
            <person name="Fukui M."/>
        </authorList>
    </citation>
    <scope>NUCLEOTIDE SEQUENCE [LARGE SCALE GENOMIC DNA]</scope>
    <source>
        <strain evidence="5">NAW-5</strain>
    </source>
</reference>
<dbReference type="EMBL" id="BFAV01000104">
    <property type="protein sequence ID" value="GBF33522.1"/>
    <property type="molecule type" value="Genomic_DNA"/>
</dbReference>
<evidence type="ECO:0000313" key="5">
    <source>
        <dbReference type="Proteomes" id="UP000239549"/>
    </source>
</evidence>
<dbReference type="OrthoDB" id="268113at2"/>
<dbReference type="Proteomes" id="UP000239549">
    <property type="component" value="Unassembled WGS sequence"/>
</dbReference>
<proteinExistence type="predicted"/>
<dbReference type="AlphaFoldDB" id="A0A2L2XBR0"/>
<evidence type="ECO:0000256" key="2">
    <source>
        <dbReference type="SAM" id="SignalP"/>
    </source>
</evidence>
<dbReference type="InterPro" id="IPR012854">
    <property type="entry name" value="Cu_amine_oxidase-like_N"/>
</dbReference>
<dbReference type="SUPFAM" id="SSF55383">
    <property type="entry name" value="Copper amine oxidase, domain N"/>
    <property type="match status" value="1"/>
</dbReference>
<feature type="compositionally biased region" description="Low complexity" evidence="1">
    <location>
        <begin position="140"/>
        <end position="171"/>
    </location>
</feature>
<keyword evidence="5" id="KW-1185">Reference proteome</keyword>
<sequence>MKKTFILLFVMVALLFSVTIAAAAENSPSIFINDNQLVSENPAMIENGRTLVPLRAIFEALNQTVNWDAQSQTVTSGNISLQINNPVATVNGQEISLDVPAKLIDDRTYVPLRFVAESLGKDVNWDGTLYRIDIKDKPADTPATETDTPATENDTPATETDTPATENDTPAVENDNPTINFEFTDAYYEEGQLKVDGTFVNTGDADITKIAAINVKVFMTNEQGDEVQAADQSFTDVELNLAPGASGEYTFTFTDVPEEYEEQATEWRTEVSFPTAE</sequence>
<feature type="chain" id="PRO_5014733774" description="Copper amine oxidase-like N-terminal domain-containing protein" evidence="2">
    <location>
        <begin position="24"/>
        <end position="277"/>
    </location>
</feature>
<comment type="caution">
    <text evidence="4">The sequence shown here is derived from an EMBL/GenBank/DDBJ whole genome shotgun (WGS) entry which is preliminary data.</text>
</comment>
<name>A0A2L2XBR0_9FIRM</name>
<evidence type="ECO:0000313" key="4">
    <source>
        <dbReference type="EMBL" id="GBF33522.1"/>
    </source>
</evidence>